<feature type="transmembrane region" description="Helical" evidence="7">
    <location>
        <begin position="198"/>
        <end position="217"/>
    </location>
</feature>
<dbReference type="EMBL" id="JACXSI010000024">
    <property type="protein sequence ID" value="MBD3108935.1"/>
    <property type="molecule type" value="Genomic_DNA"/>
</dbReference>
<name>A0A927HAQ4_9BACI</name>
<comment type="subcellular location">
    <subcellularLocation>
        <location evidence="1">Cell membrane</location>
        <topology evidence="1">Multi-pass membrane protein</topology>
    </subcellularLocation>
</comment>
<evidence type="ECO:0000313" key="10">
    <source>
        <dbReference type="Proteomes" id="UP000602076"/>
    </source>
</evidence>
<feature type="domain" description="EamA" evidence="8">
    <location>
        <begin position="169"/>
        <end position="302"/>
    </location>
</feature>
<feature type="transmembrane region" description="Helical" evidence="7">
    <location>
        <begin position="12"/>
        <end position="31"/>
    </location>
</feature>
<dbReference type="Proteomes" id="UP000602076">
    <property type="component" value="Unassembled WGS sequence"/>
</dbReference>
<sequence length="320" mass="34675">MKTEAFFRHPLGMALSAITAAFLWGSAFPVIKLSYQHLQIGPNEVGEQILFAGYRFFLAGLFIMAFYALIGKKADFKIQKSSLSTIVTLAVLMTFLQYFFFYIGLSRASGVQGSIIAGTASFFQIIFAHFLLKNDRLSMQKVIGLSIGFSGVLLAYIPQGAGGIVIGVGELFVLTSTIVGAYGNIVTKKAFSNYSVHYLTSYGMILGSSMLLLLGMFMTDFTFFSFSLTEVFMLIYLAFLSAAGFLLWNNVLKYNSVGKVSIFNFLIPVFGVLLSGLFLGEEIGLSAIAGLVLVALGIITVNGLAARRRVAVEKGVSADL</sequence>
<reference evidence="9" key="1">
    <citation type="submission" date="2020-09" db="EMBL/GenBank/DDBJ databases">
        <title>Bacillus faecalis sp. nov., a moderately halophilic bacterium isolated from cow faeces.</title>
        <authorList>
            <person name="Jiang L."/>
            <person name="Lee J."/>
        </authorList>
    </citation>
    <scope>NUCLEOTIDE SEQUENCE</scope>
    <source>
        <strain evidence="9">AGMB 02131</strain>
    </source>
</reference>
<dbReference type="RefSeq" id="WP_190998472.1">
    <property type="nucleotide sequence ID" value="NZ_JACXSI010000024.1"/>
</dbReference>
<evidence type="ECO:0000256" key="5">
    <source>
        <dbReference type="ARBA" id="ARBA00022989"/>
    </source>
</evidence>
<dbReference type="SUPFAM" id="SSF103481">
    <property type="entry name" value="Multidrug resistance efflux transporter EmrE"/>
    <property type="match status" value="2"/>
</dbReference>
<protein>
    <submittedName>
        <fullName evidence="9">DMT family transporter</fullName>
    </submittedName>
</protein>
<feature type="domain" description="EamA" evidence="8">
    <location>
        <begin position="14"/>
        <end position="156"/>
    </location>
</feature>
<dbReference type="AlphaFoldDB" id="A0A927HAQ4"/>
<comment type="similarity">
    <text evidence="2">Belongs to the EamA transporter family.</text>
</comment>
<evidence type="ECO:0000256" key="7">
    <source>
        <dbReference type="SAM" id="Phobius"/>
    </source>
</evidence>
<feature type="transmembrane region" description="Helical" evidence="7">
    <location>
        <begin position="111"/>
        <end position="130"/>
    </location>
</feature>
<feature type="transmembrane region" description="Helical" evidence="7">
    <location>
        <begin position="51"/>
        <end position="70"/>
    </location>
</feature>
<feature type="transmembrane region" description="Helical" evidence="7">
    <location>
        <begin position="260"/>
        <end position="279"/>
    </location>
</feature>
<feature type="transmembrane region" description="Helical" evidence="7">
    <location>
        <begin position="142"/>
        <end position="158"/>
    </location>
</feature>
<dbReference type="Pfam" id="PF00892">
    <property type="entry name" value="EamA"/>
    <property type="match status" value="2"/>
</dbReference>
<evidence type="ECO:0000256" key="2">
    <source>
        <dbReference type="ARBA" id="ARBA00007362"/>
    </source>
</evidence>
<comment type="caution">
    <text evidence="9">The sequence shown here is derived from an EMBL/GenBank/DDBJ whole genome shotgun (WGS) entry which is preliminary data.</text>
</comment>
<keyword evidence="4 7" id="KW-0812">Transmembrane</keyword>
<accession>A0A927HAQ4</accession>
<feature type="transmembrane region" description="Helical" evidence="7">
    <location>
        <begin position="164"/>
        <end position="186"/>
    </location>
</feature>
<gene>
    <name evidence="9" type="ORF">IEO70_11240</name>
</gene>
<dbReference type="InterPro" id="IPR037185">
    <property type="entry name" value="EmrE-like"/>
</dbReference>
<feature type="transmembrane region" description="Helical" evidence="7">
    <location>
        <begin position="82"/>
        <end position="105"/>
    </location>
</feature>
<proteinExistence type="inferred from homology"/>
<evidence type="ECO:0000256" key="4">
    <source>
        <dbReference type="ARBA" id="ARBA00022692"/>
    </source>
</evidence>
<dbReference type="GO" id="GO:0005886">
    <property type="term" value="C:plasma membrane"/>
    <property type="evidence" value="ECO:0007669"/>
    <property type="project" value="UniProtKB-SubCell"/>
</dbReference>
<evidence type="ECO:0000256" key="1">
    <source>
        <dbReference type="ARBA" id="ARBA00004651"/>
    </source>
</evidence>
<keyword evidence="3" id="KW-1003">Cell membrane</keyword>
<dbReference type="PANTHER" id="PTHR32322">
    <property type="entry name" value="INNER MEMBRANE TRANSPORTER"/>
    <property type="match status" value="1"/>
</dbReference>
<dbReference type="InterPro" id="IPR000620">
    <property type="entry name" value="EamA_dom"/>
</dbReference>
<evidence type="ECO:0000259" key="8">
    <source>
        <dbReference type="Pfam" id="PF00892"/>
    </source>
</evidence>
<evidence type="ECO:0000256" key="6">
    <source>
        <dbReference type="ARBA" id="ARBA00023136"/>
    </source>
</evidence>
<dbReference type="PANTHER" id="PTHR32322:SF18">
    <property type="entry name" value="S-ADENOSYLMETHIONINE_S-ADENOSYLHOMOCYSTEINE TRANSPORTER"/>
    <property type="match status" value="1"/>
</dbReference>
<keyword evidence="5 7" id="KW-1133">Transmembrane helix</keyword>
<keyword evidence="6 7" id="KW-0472">Membrane</keyword>
<organism evidence="9 10">
    <name type="scientific">Peribacillus faecalis</name>
    <dbReference type="NCBI Taxonomy" id="2772559"/>
    <lineage>
        <taxon>Bacteria</taxon>
        <taxon>Bacillati</taxon>
        <taxon>Bacillota</taxon>
        <taxon>Bacilli</taxon>
        <taxon>Bacillales</taxon>
        <taxon>Bacillaceae</taxon>
        <taxon>Peribacillus</taxon>
    </lineage>
</organism>
<evidence type="ECO:0000256" key="3">
    <source>
        <dbReference type="ARBA" id="ARBA00022475"/>
    </source>
</evidence>
<keyword evidence="10" id="KW-1185">Reference proteome</keyword>
<feature type="transmembrane region" description="Helical" evidence="7">
    <location>
        <begin position="223"/>
        <end position="248"/>
    </location>
</feature>
<dbReference type="InterPro" id="IPR050638">
    <property type="entry name" value="AA-Vitamin_Transporters"/>
</dbReference>
<evidence type="ECO:0000313" key="9">
    <source>
        <dbReference type="EMBL" id="MBD3108935.1"/>
    </source>
</evidence>
<feature type="transmembrane region" description="Helical" evidence="7">
    <location>
        <begin position="285"/>
        <end position="305"/>
    </location>
</feature>